<dbReference type="InterPro" id="IPR025112">
    <property type="entry name" value="PCMD"/>
</dbReference>
<dbReference type="RefSeq" id="WP_117747413.1">
    <property type="nucleotide sequence ID" value="NZ_JAHYZL010000026.1"/>
</dbReference>
<dbReference type="Proteomes" id="UP000260780">
    <property type="component" value="Unassembled WGS sequence"/>
</dbReference>
<protein>
    <submittedName>
        <fullName evidence="2">DUF4493 domain-containing protein</fullName>
    </submittedName>
</protein>
<evidence type="ECO:0000259" key="1">
    <source>
        <dbReference type="Pfam" id="PF13201"/>
    </source>
</evidence>
<name>A0A3E4WIK7_9BACT</name>
<proteinExistence type="predicted"/>
<dbReference type="InterPro" id="IPR027840">
    <property type="entry name" value="DUF4493"/>
</dbReference>
<dbReference type="Gene3D" id="2.60.120.890">
    <property type="entry name" value="BT2081, beta-jelly-roll domain"/>
    <property type="match status" value="1"/>
</dbReference>
<feature type="domain" description="Putative carbohydrate metabolism" evidence="1">
    <location>
        <begin position="506"/>
        <end position="735"/>
    </location>
</feature>
<evidence type="ECO:0000313" key="3">
    <source>
        <dbReference type="Proteomes" id="UP000260780"/>
    </source>
</evidence>
<reference evidence="2 3" key="1">
    <citation type="submission" date="2018-08" db="EMBL/GenBank/DDBJ databases">
        <title>A genome reference for cultivated species of the human gut microbiota.</title>
        <authorList>
            <person name="Zou Y."/>
            <person name="Xue W."/>
            <person name="Luo G."/>
        </authorList>
    </citation>
    <scope>NUCLEOTIDE SEQUENCE [LARGE SCALE GENOMIC DNA]</scope>
    <source>
        <strain evidence="2 3">OM08-14</strain>
    </source>
</reference>
<dbReference type="AlphaFoldDB" id="A0A3E4WIK7"/>
<dbReference type="InterPro" id="IPR038653">
    <property type="entry name" value="Put_CMD_sf"/>
</dbReference>
<dbReference type="Pfam" id="PF14900">
    <property type="entry name" value="DUF4493"/>
    <property type="match status" value="1"/>
</dbReference>
<organism evidence="2 3">
    <name type="scientific">Phocaeicola plebeius</name>
    <dbReference type="NCBI Taxonomy" id="310297"/>
    <lineage>
        <taxon>Bacteria</taxon>
        <taxon>Pseudomonadati</taxon>
        <taxon>Bacteroidota</taxon>
        <taxon>Bacteroidia</taxon>
        <taxon>Bacteroidales</taxon>
        <taxon>Bacteroidaceae</taxon>
        <taxon>Phocaeicola</taxon>
    </lineage>
</organism>
<comment type="caution">
    <text evidence="2">The sequence shown here is derived from an EMBL/GenBank/DDBJ whole genome shotgun (WGS) entry which is preliminary data.</text>
</comment>
<dbReference type="EMBL" id="QSTF01000005">
    <property type="protein sequence ID" value="RGM42002.1"/>
    <property type="molecule type" value="Genomic_DNA"/>
</dbReference>
<dbReference type="PROSITE" id="PS51257">
    <property type="entry name" value="PROKAR_LIPOPROTEIN"/>
    <property type="match status" value="1"/>
</dbReference>
<sequence length="737" mass="80879">MKERLYYITLLTGIILGLVACKKEAGFTESEGALKLSIGVSDKVHVVSRSLSAEEQTILEQDCKVRIYSGETLVQKYQGIDNVPAQIQLVSGDYSVRVTAGDSVAASFEQRFFEGKKDFSIEKGAVSTVEVNCGIANTVVAIVWDESLKEIFKEDYQVTVTSSTGELVYSSANANAKGYFSLPEDNRKLTCKFRATTLGGKTYESSSELSDLSPATLYNLTYSYKDMEVGPTGGAALNIKVEEVPLGDTYTITLKQRPVIVCKDADGQLYNLEQPMYLELNTQSNCSIQVSTSSALKSLIFRNERFVGWGGSDNELDILNLNEQDAEEWKNVGISVSEKKQSLNGDVCTVCFAKDLMAKMTAEEGSVETTIEAVDAEGKSRVAVWNVVASNATVKTSETKPYEVWTSKATLHGEILIDMLFSPKFRYRMKTESSEWMMVDADLSEKSFSKEITGLTPGTTYEYQAMDGEQVSSVTCEFTTETEFQPENAGFEYTSGSSPILIYGDKQSMWWDTGNHGSATMKKNVTTPDTSVKHSGNQSILLSSQFVGVEIFGNPVGKFAAGNLFAGKYLKTDGTDGVLGWGRPCTSRPKALKLWVRYEPGTVDNGGSHIANGVTDQGIIYVAVGDWTGQEGQNDDGGVETWPFVVKTKDQTLFTTEKGTYSGDGTIAYGERVFKEAYKDGTNLKELTIELDYNNYGGDQRKPTSIIIVASASRYGDYFEGSGASKMWLDDMELIYE</sequence>
<dbReference type="Pfam" id="PF13201">
    <property type="entry name" value="PCMD"/>
    <property type="match status" value="1"/>
</dbReference>
<evidence type="ECO:0000313" key="2">
    <source>
        <dbReference type="EMBL" id="RGM42002.1"/>
    </source>
</evidence>
<gene>
    <name evidence="2" type="ORF">DXC17_03500</name>
</gene>
<accession>A0A3E4WIK7</accession>